<organism evidence="6 7">
    <name type="scientific">Lentilactobacillus kisonensis DSM 19906 = JCM 15041</name>
    <dbReference type="NCBI Taxonomy" id="1423766"/>
    <lineage>
        <taxon>Bacteria</taxon>
        <taxon>Bacillati</taxon>
        <taxon>Bacillota</taxon>
        <taxon>Bacilli</taxon>
        <taxon>Lactobacillales</taxon>
        <taxon>Lactobacillaceae</taxon>
        <taxon>Lentilactobacillus</taxon>
    </lineage>
</organism>
<reference evidence="6 7" key="1">
    <citation type="journal article" date="2015" name="Genome Announc.">
        <title>Expanding the biotechnology potential of lactobacilli through comparative genomics of 213 strains and associated genera.</title>
        <authorList>
            <person name="Sun Z."/>
            <person name="Harris H.M."/>
            <person name="McCann A."/>
            <person name="Guo C."/>
            <person name="Argimon S."/>
            <person name="Zhang W."/>
            <person name="Yang X."/>
            <person name="Jeffery I.B."/>
            <person name="Cooney J.C."/>
            <person name="Kagawa T.F."/>
            <person name="Liu W."/>
            <person name="Song Y."/>
            <person name="Salvetti E."/>
            <person name="Wrobel A."/>
            <person name="Rasinkangas P."/>
            <person name="Parkhill J."/>
            <person name="Rea M.C."/>
            <person name="O'Sullivan O."/>
            <person name="Ritari J."/>
            <person name="Douillard F.P."/>
            <person name="Paul Ross R."/>
            <person name="Yang R."/>
            <person name="Briner A.E."/>
            <person name="Felis G.E."/>
            <person name="de Vos W.M."/>
            <person name="Barrangou R."/>
            <person name="Klaenhammer T.R."/>
            <person name="Caufield P.W."/>
            <person name="Cui Y."/>
            <person name="Zhang H."/>
            <person name="O'Toole P.W."/>
        </authorList>
    </citation>
    <scope>NUCLEOTIDE SEQUENCE [LARGE SCALE GENOMIC DNA]</scope>
    <source>
        <strain evidence="6 7">DSM 19906</strain>
    </source>
</reference>
<gene>
    <name evidence="6" type="ORF">FC98_GL001674</name>
</gene>
<dbReference type="Pfam" id="PF14478">
    <property type="entry name" value="DUF4430"/>
    <property type="match status" value="1"/>
</dbReference>
<dbReference type="EMBL" id="AZEB01000003">
    <property type="protein sequence ID" value="KRL22920.1"/>
    <property type="molecule type" value="Genomic_DNA"/>
</dbReference>
<dbReference type="InterPro" id="IPR011439">
    <property type="entry name" value="DUF1542"/>
</dbReference>
<dbReference type="SUPFAM" id="SSF48239">
    <property type="entry name" value="Terpenoid cyclases/Protein prenyltransferases"/>
    <property type="match status" value="1"/>
</dbReference>
<name>A0A0R1P2X2_9LACO</name>
<evidence type="ECO:0000256" key="1">
    <source>
        <dbReference type="SAM" id="MobiDB-lite"/>
    </source>
</evidence>
<accession>A0A0R1P2X2</accession>
<dbReference type="RefSeq" id="WP_056949169.1">
    <property type="nucleotide sequence ID" value="NZ_AZEB01000003.1"/>
</dbReference>
<dbReference type="InterPro" id="IPR008930">
    <property type="entry name" value="Terpenoid_cyclase/PrenylTrfase"/>
</dbReference>
<dbReference type="Gene3D" id="2.170.130.30">
    <property type="match status" value="1"/>
</dbReference>
<evidence type="ECO:0000259" key="5">
    <source>
        <dbReference type="Pfam" id="PF19087"/>
    </source>
</evidence>
<keyword evidence="7" id="KW-1185">Reference proteome</keyword>
<dbReference type="Pfam" id="PF07564">
    <property type="entry name" value="DUF1542"/>
    <property type="match status" value="1"/>
</dbReference>
<evidence type="ECO:0000259" key="3">
    <source>
        <dbReference type="Pfam" id="PF07564"/>
    </source>
</evidence>
<evidence type="ECO:0000259" key="4">
    <source>
        <dbReference type="Pfam" id="PF14478"/>
    </source>
</evidence>
<feature type="region of interest" description="Disordered" evidence="1">
    <location>
        <begin position="593"/>
        <end position="642"/>
    </location>
</feature>
<comment type="caution">
    <text evidence="6">The sequence shown here is derived from an EMBL/GenBank/DDBJ whole genome shotgun (WGS) entry which is preliminary data.</text>
</comment>
<sequence length="750" mass="78790">MNKKRLIYWISLILGVFLLFIGGSSVAKADTASDVDAAIATGVNYTAQKSKFGGWDAPIFALSNNGITNTQAQNGYQAILAHNDYISGGHEGYMGITDVAAIISLRALGKDPTNVENKDLVAHVIDDANTNTDLNGQINDLEGLSSGNYGAASETARTNLVNKILKAQESSGMWNDYGRVYTTGSALTALSMNLNQPDLRDTITAAIKKAVGAITSTYYQEDGGFADKADTEYGSEDASNSATLVAGLAATANITNVNVYSSLNGQDSYASPVQNLLKNNVTSTPANAFLLYEGTSTLQQAQFTNNGGIGSIFAFDQNAAFKPGELASFTNAATAKKQAISNDSQATTADQNNAISTVNQILATYTAKINADTTSAEAIADRNAGVAEINNVTVPHVAPIVQNNGLSVSTTAPSSTTTAAPISSPISTPVVTSAATNKKPSVNGSVVYGLTTIKLYKNTNFTKSNLTKTYKKQARVNRPMFLVISQTTNKQGKAVYKVKDTKSGKTGYTLSGSKYFNNAYYSANVTKIKVINPKGINEYNKVKLTNKQRHVKKNTSLTVKKVVNYGRTTRFLLTNDNYVSANKKLVFATKYDKASDNTTTTTPSTVAPTTITTPTTTNSTSSSTSSNSSTGTVSNNNTPVTPTPVVPTATETVTVNATANGNVLSSGSVTIPVGSTALDALYALARQNGLNVTVSGSGSSAYVTGINGYSAGKSGTDTGWLCYVSGNFIQVSLGAYVLKNGDTVSMEYNK</sequence>
<dbReference type="Pfam" id="PF19087">
    <property type="entry name" value="DUF5776"/>
    <property type="match status" value="1"/>
</dbReference>
<evidence type="ECO:0000313" key="6">
    <source>
        <dbReference type="EMBL" id="KRL22920.1"/>
    </source>
</evidence>
<proteinExistence type="predicted"/>
<protein>
    <recommendedName>
        <fullName evidence="8">DUF4430 domain-containing protein</fullName>
    </recommendedName>
</protein>
<dbReference type="AlphaFoldDB" id="A0A0R1P2X2"/>
<dbReference type="InterPro" id="IPR044081">
    <property type="entry name" value="DUF5776"/>
</dbReference>
<feature type="domain" description="Transcobalamin-like C-terminal" evidence="4">
    <location>
        <begin position="674"/>
        <end position="750"/>
    </location>
</feature>
<feature type="compositionally biased region" description="Low complexity" evidence="1">
    <location>
        <begin position="597"/>
        <end position="640"/>
    </location>
</feature>
<evidence type="ECO:0000256" key="2">
    <source>
        <dbReference type="SAM" id="SignalP"/>
    </source>
</evidence>
<dbReference type="Proteomes" id="UP000051439">
    <property type="component" value="Unassembled WGS sequence"/>
</dbReference>
<evidence type="ECO:0000313" key="7">
    <source>
        <dbReference type="Proteomes" id="UP000051439"/>
    </source>
</evidence>
<feature type="chain" id="PRO_5006408803" description="DUF4430 domain-containing protein" evidence="2">
    <location>
        <begin position="30"/>
        <end position="750"/>
    </location>
</feature>
<dbReference type="InterPro" id="IPR027954">
    <property type="entry name" value="Transcobalamin-like_C"/>
</dbReference>
<evidence type="ECO:0008006" key="8">
    <source>
        <dbReference type="Google" id="ProtNLM"/>
    </source>
</evidence>
<feature type="signal peptide" evidence="2">
    <location>
        <begin position="1"/>
        <end position="29"/>
    </location>
</feature>
<dbReference type="PATRIC" id="fig|1423766.4.peg.1731"/>
<feature type="domain" description="DUF5776" evidence="5">
    <location>
        <begin position="520"/>
        <end position="586"/>
    </location>
</feature>
<keyword evidence="2" id="KW-0732">Signal</keyword>
<feature type="domain" description="DUF1542" evidence="3">
    <location>
        <begin position="328"/>
        <end position="395"/>
    </location>
</feature>